<dbReference type="GO" id="GO:0005886">
    <property type="term" value="C:plasma membrane"/>
    <property type="evidence" value="ECO:0007669"/>
    <property type="project" value="TreeGrafter"/>
</dbReference>
<protein>
    <recommendedName>
        <fullName evidence="4 11">Diacylglycerol O-acyltransferase</fullName>
        <ecNumber evidence="4 11">2.3.1.20</ecNumber>
    </recommendedName>
</protein>
<evidence type="ECO:0000256" key="3">
    <source>
        <dbReference type="ARBA" id="ARBA00009587"/>
    </source>
</evidence>
<dbReference type="GO" id="GO:0006071">
    <property type="term" value="P:glycerol metabolic process"/>
    <property type="evidence" value="ECO:0007669"/>
    <property type="project" value="UniProtKB-KW"/>
</dbReference>
<comment type="catalytic activity">
    <reaction evidence="10 11">
        <text>an acyl-CoA + a 1,2-diacyl-sn-glycerol = a triacyl-sn-glycerol + CoA</text>
        <dbReference type="Rhea" id="RHEA:10868"/>
        <dbReference type="ChEBI" id="CHEBI:17815"/>
        <dbReference type="ChEBI" id="CHEBI:57287"/>
        <dbReference type="ChEBI" id="CHEBI:58342"/>
        <dbReference type="ChEBI" id="CHEBI:64615"/>
        <dbReference type="EC" id="2.3.1.20"/>
    </reaction>
</comment>
<evidence type="ECO:0000256" key="2">
    <source>
        <dbReference type="ARBA" id="ARBA00005189"/>
    </source>
</evidence>
<evidence type="ECO:0000256" key="8">
    <source>
        <dbReference type="ARBA" id="ARBA00023098"/>
    </source>
</evidence>
<dbReference type="AlphaFoldDB" id="A0A7G9RHV4"/>
<evidence type="ECO:0000256" key="1">
    <source>
        <dbReference type="ARBA" id="ARBA00004771"/>
    </source>
</evidence>
<dbReference type="Gene3D" id="3.30.559.10">
    <property type="entry name" value="Chloramphenicol acetyltransferase-like domain"/>
    <property type="match status" value="1"/>
</dbReference>
<keyword evidence="9 11" id="KW-0012">Acyltransferase</keyword>
<dbReference type="Pfam" id="PF03007">
    <property type="entry name" value="WS_DGAT_cat"/>
    <property type="match status" value="1"/>
</dbReference>
<dbReference type="SUPFAM" id="SSF52777">
    <property type="entry name" value="CoA-dependent acyltransferases"/>
    <property type="match status" value="2"/>
</dbReference>
<keyword evidence="7 11" id="KW-0319">Glycerol metabolism</keyword>
<sequence>MGPVDTLWLNMDRPQNLMVVESLVLLAGRLDRDRFWAVLQKRMIDRYPVFAQVATPPRLPGGRPRWVSADGFRIEDHLHEARLPASRGEAGLQEYVGAHMGHPLRRDRPLWEVHLLEGLPRGTAVFMRFHHSLADGIALMQVLGSFTDAAADDDLAEDTAAAMAPAAAPDGFLGGAVQLLGRAVDVLPRALPRRVPAPPLGRTLGLALETGRVSAKLLLTRNPPTALSGPVGNVKRAAWSGPIPLPDMVTLAHGTGTTLNDVLVAALSGALRRYLLEHGDDPVDLPSMVPVNLRRSDQPLPAELGNRFALVIMVLPSSLPTAFGRLAETKRRMDQIKRSPEPLLTFGLIEGIGTTAPAAERVLVDFFANKAIGVVTNVPGPREQRYLAGARIEGLLGWAPESGNQTLGVCIVTYAGAIRVGFKSDAIWLPDPDTLVAHFVDELDELSNLQPGAAATTRRRTG</sequence>
<evidence type="ECO:0000256" key="7">
    <source>
        <dbReference type="ARBA" id="ARBA00022798"/>
    </source>
</evidence>
<dbReference type="InterPro" id="IPR009721">
    <property type="entry name" value="O-acyltransferase_WSD1_C"/>
</dbReference>
<accession>A0A7G9RHV4</accession>
<reference evidence="14 15" key="1">
    <citation type="submission" date="2020-08" db="EMBL/GenBank/DDBJ databases">
        <title>Genome sequence of Nocardioides mesophilus KACC 16243T.</title>
        <authorList>
            <person name="Hyun D.-W."/>
            <person name="Bae J.-W."/>
        </authorList>
    </citation>
    <scope>NUCLEOTIDE SEQUENCE [LARGE SCALE GENOMIC DNA]</scope>
    <source>
        <strain evidence="14 15">KACC 16243</strain>
    </source>
</reference>
<evidence type="ECO:0000256" key="10">
    <source>
        <dbReference type="ARBA" id="ARBA00048109"/>
    </source>
</evidence>
<feature type="domain" description="O-acyltransferase WSD1 C-terminal" evidence="13">
    <location>
        <begin position="305"/>
        <end position="446"/>
    </location>
</feature>
<dbReference type="Proteomes" id="UP000515947">
    <property type="component" value="Chromosome"/>
</dbReference>
<dbReference type="InterPro" id="IPR045034">
    <property type="entry name" value="O-acyltransferase_WSD1-like"/>
</dbReference>
<dbReference type="GO" id="GO:0019432">
    <property type="term" value="P:triglyceride biosynthetic process"/>
    <property type="evidence" value="ECO:0007669"/>
    <property type="project" value="UniProtKB-UniPathway"/>
</dbReference>
<keyword evidence="8 11" id="KW-0443">Lipid metabolism</keyword>
<evidence type="ECO:0000259" key="13">
    <source>
        <dbReference type="Pfam" id="PF06974"/>
    </source>
</evidence>
<dbReference type="PANTHER" id="PTHR31650:SF1">
    <property type="entry name" value="WAX ESTER SYNTHASE_DIACYLGLYCEROL ACYLTRANSFERASE 4-RELATED"/>
    <property type="match status" value="1"/>
</dbReference>
<keyword evidence="5 11" id="KW-0444">Lipid biosynthesis</keyword>
<evidence type="ECO:0000313" key="14">
    <source>
        <dbReference type="EMBL" id="QNN55179.1"/>
    </source>
</evidence>
<dbReference type="NCBIfam" id="TIGR02946">
    <property type="entry name" value="acyl_WS_DGAT"/>
    <property type="match status" value="1"/>
</dbReference>
<dbReference type="InterPro" id="IPR023213">
    <property type="entry name" value="CAT-like_dom_sf"/>
</dbReference>
<dbReference type="UniPathway" id="UPA00282"/>
<comment type="similarity">
    <text evidence="3 11">Belongs to the long-chain O-acyltransferase family.</text>
</comment>
<gene>
    <name evidence="14" type="ORF">H9L09_19945</name>
</gene>
<evidence type="ECO:0000313" key="15">
    <source>
        <dbReference type="Proteomes" id="UP000515947"/>
    </source>
</evidence>
<evidence type="ECO:0000256" key="5">
    <source>
        <dbReference type="ARBA" id="ARBA00022516"/>
    </source>
</evidence>
<dbReference type="Pfam" id="PF06974">
    <property type="entry name" value="WS_DGAT_C"/>
    <property type="match status" value="1"/>
</dbReference>
<keyword evidence="6 11" id="KW-0808">Transferase</keyword>
<evidence type="ECO:0000256" key="4">
    <source>
        <dbReference type="ARBA" id="ARBA00013244"/>
    </source>
</evidence>
<evidence type="ECO:0000256" key="11">
    <source>
        <dbReference type="RuleBase" id="RU361241"/>
    </source>
</evidence>
<feature type="domain" description="O-acyltransferase WSD1-like N-terminal" evidence="12">
    <location>
        <begin position="1"/>
        <end position="262"/>
    </location>
</feature>
<proteinExistence type="inferred from homology"/>
<dbReference type="InterPro" id="IPR004255">
    <property type="entry name" value="O-acyltransferase_WSD1_N"/>
</dbReference>
<evidence type="ECO:0000256" key="6">
    <source>
        <dbReference type="ARBA" id="ARBA00022679"/>
    </source>
</evidence>
<dbReference type="GO" id="GO:0004144">
    <property type="term" value="F:diacylglycerol O-acyltransferase activity"/>
    <property type="evidence" value="ECO:0007669"/>
    <property type="project" value="UniProtKB-EC"/>
</dbReference>
<comment type="pathway">
    <text evidence="1 11">Glycerolipid metabolism; triacylglycerol biosynthesis.</text>
</comment>
<comment type="pathway">
    <text evidence="2">Lipid metabolism.</text>
</comment>
<name>A0A7G9RHV4_9ACTN</name>
<dbReference type="EC" id="2.3.1.20" evidence="4 11"/>
<evidence type="ECO:0000256" key="9">
    <source>
        <dbReference type="ARBA" id="ARBA00023315"/>
    </source>
</evidence>
<dbReference type="EMBL" id="CP060713">
    <property type="protein sequence ID" value="QNN55179.1"/>
    <property type="molecule type" value="Genomic_DNA"/>
</dbReference>
<dbReference type="PANTHER" id="PTHR31650">
    <property type="entry name" value="O-ACYLTRANSFERASE (WSD1-LIKE) FAMILY PROTEIN"/>
    <property type="match status" value="1"/>
</dbReference>
<dbReference type="KEGG" id="nmes:H9L09_19945"/>
<keyword evidence="15" id="KW-1185">Reference proteome</keyword>
<organism evidence="14 15">
    <name type="scientific">Nocardioides mesophilus</name>
    <dbReference type="NCBI Taxonomy" id="433659"/>
    <lineage>
        <taxon>Bacteria</taxon>
        <taxon>Bacillati</taxon>
        <taxon>Actinomycetota</taxon>
        <taxon>Actinomycetes</taxon>
        <taxon>Propionibacteriales</taxon>
        <taxon>Nocardioidaceae</taxon>
        <taxon>Nocardioides</taxon>
    </lineage>
</organism>
<dbReference type="InterPro" id="IPR014292">
    <property type="entry name" value="Acyl_transf_WS/DGAT"/>
</dbReference>
<evidence type="ECO:0000259" key="12">
    <source>
        <dbReference type="Pfam" id="PF03007"/>
    </source>
</evidence>